<dbReference type="AlphaFoldDB" id="A0A951QAU1"/>
<proteinExistence type="predicted"/>
<gene>
    <name evidence="1" type="ORF">KME15_11890</name>
</gene>
<protein>
    <submittedName>
        <fullName evidence="1">Uncharacterized protein</fullName>
    </submittedName>
</protein>
<sequence length="49" mass="5903">MAYSFLEFTSSRSLKLYLSISLTDLKKLLVIQVKERLKSDRKFRHRSLR</sequence>
<evidence type="ECO:0000313" key="1">
    <source>
        <dbReference type="EMBL" id="MBW4659368.1"/>
    </source>
</evidence>
<reference evidence="1" key="1">
    <citation type="submission" date="2021-05" db="EMBL/GenBank/DDBJ databases">
        <authorList>
            <person name="Pietrasiak N."/>
            <person name="Ward R."/>
            <person name="Stajich J.E."/>
            <person name="Kurbessoian T."/>
        </authorList>
    </citation>
    <scope>NUCLEOTIDE SEQUENCE</scope>
    <source>
        <strain evidence="1">UHER 2000/2452</strain>
    </source>
</reference>
<comment type="caution">
    <text evidence="1">The sequence shown here is derived from an EMBL/GenBank/DDBJ whole genome shotgun (WGS) entry which is preliminary data.</text>
</comment>
<organism evidence="1 2">
    <name type="scientific">Drouetiella hepatica Uher 2000/2452</name>
    <dbReference type="NCBI Taxonomy" id="904376"/>
    <lineage>
        <taxon>Bacteria</taxon>
        <taxon>Bacillati</taxon>
        <taxon>Cyanobacteriota</taxon>
        <taxon>Cyanophyceae</taxon>
        <taxon>Oculatellales</taxon>
        <taxon>Oculatellaceae</taxon>
        <taxon>Drouetiella</taxon>
    </lineage>
</organism>
<reference evidence="1" key="2">
    <citation type="journal article" date="2022" name="Microbiol. Resour. Announc.">
        <title>Metagenome Sequencing to Explore Phylogenomics of Terrestrial Cyanobacteria.</title>
        <authorList>
            <person name="Ward R.D."/>
            <person name="Stajich J.E."/>
            <person name="Johansen J.R."/>
            <person name="Huntemann M."/>
            <person name="Clum A."/>
            <person name="Foster B."/>
            <person name="Foster B."/>
            <person name="Roux S."/>
            <person name="Palaniappan K."/>
            <person name="Varghese N."/>
            <person name="Mukherjee S."/>
            <person name="Reddy T.B.K."/>
            <person name="Daum C."/>
            <person name="Copeland A."/>
            <person name="Chen I.A."/>
            <person name="Ivanova N.N."/>
            <person name="Kyrpides N.C."/>
            <person name="Shapiro N."/>
            <person name="Eloe-Fadrosh E.A."/>
            <person name="Pietrasiak N."/>
        </authorList>
    </citation>
    <scope>NUCLEOTIDE SEQUENCE</scope>
    <source>
        <strain evidence="1">UHER 2000/2452</strain>
    </source>
</reference>
<evidence type="ECO:0000313" key="2">
    <source>
        <dbReference type="Proteomes" id="UP000757435"/>
    </source>
</evidence>
<dbReference type="EMBL" id="JAHHHD010000011">
    <property type="protein sequence ID" value="MBW4659368.1"/>
    <property type="molecule type" value="Genomic_DNA"/>
</dbReference>
<name>A0A951QAU1_9CYAN</name>
<accession>A0A951QAU1</accession>
<dbReference type="Proteomes" id="UP000757435">
    <property type="component" value="Unassembled WGS sequence"/>
</dbReference>